<dbReference type="FunFam" id="2.40.10.10:FF:000007">
    <property type="entry name" value="Transmembrane serine protease 7"/>
    <property type="match status" value="1"/>
</dbReference>
<keyword evidence="8" id="KW-1185">Reference proteome</keyword>
<dbReference type="GO" id="GO:0006508">
    <property type="term" value="P:proteolysis"/>
    <property type="evidence" value="ECO:0007669"/>
    <property type="project" value="UniProtKB-KW"/>
</dbReference>
<dbReference type="CDD" id="cd00190">
    <property type="entry name" value="Tryp_SPc"/>
    <property type="match status" value="1"/>
</dbReference>
<comment type="caution">
    <text evidence="6">The sequence shown here is derived from an EMBL/GenBank/DDBJ whole genome shotgun (WGS) entry which is preliminary data.</text>
</comment>
<feature type="domain" description="Peptidase S1" evidence="5">
    <location>
        <begin position="10"/>
        <end position="140"/>
    </location>
</feature>
<keyword evidence="4" id="KW-1015">Disulfide bond</keyword>
<dbReference type="GO" id="GO:0004252">
    <property type="term" value="F:serine-type endopeptidase activity"/>
    <property type="evidence" value="ECO:0007669"/>
    <property type="project" value="InterPro"/>
</dbReference>
<dbReference type="PANTHER" id="PTHR24252:SF8">
    <property type="entry name" value="ACROSIN"/>
    <property type="match status" value="1"/>
</dbReference>
<dbReference type="InterPro" id="IPR001254">
    <property type="entry name" value="Trypsin_dom"/>
</dbReference>
<evidence type="ECO:0000259" key="5">
    <source>
        <dbReference type="PROSITE" id="PS50240"/>
    </source>
</evidence>
<evidence type="ECO:0000313" key="6">
    <source>
        <dbReference type="EMBL" id="NXV71340.1"/>
    </source>
</evidence>
<proteinExistence type="predicted"/>
<gene>
    <name evidence="6" type="primary">Acr_0</name>
    <name evidence="7" type="synonym">Acr_6</name>
    <name evidence="7" type="ORF">ATLROG_R02737</name>
    <name evidence="6" type="ORF">ATLROG_R10824</name>
</gene>
<keyword evidence="2" id="KW-0378">Hydrolase</keyword>
<evidence type="ECO:0000313" key="8">
    <source>
        <dbReference type="Proteomes" id="UP000518911"/>
    </source>
</evidence>
<dbReference type="PROSITE" id="PS00134">
    <property type="entry name" value="TRYPSIN_HIS"/>
    <property type="match status" value="1"/>
</dbReference>
<keyword evidence="3" id="KW-0720">Serine protease</keyword>
<reference evidence="6 8" key="1">
    <citation type="submission" date="2019-09" db="EMBL/GenBank/DDBJ databases">
        <title>Bird 10,000 Genomes (B10K) Project - Family phase.</title>
        <authorList>
            <person name="Zhang G."/>
        </authorList>
    </citation>
    <scope>NUCLEOTIDE SEQUENCE [LARGE SCALE GENOMIC DNA]</scope>
    <source>
        <strain evidence="6">OUT-0055</strain>
        <tissue evidence="6">Blood</tissue>
    </source>
</reference>
<dbReference type="Gene3D" id="2.40.10.10">
    <property type="entry name" value="Trypsin-like serine proteases"/>
    <property type="match status" value="1"/>
</dbReference>
<dbReference type="PANTHER" id="PTHR24252">
    <property type="entry name" value="ACROSIN-RELATED"/>
    <property type="match status" value="1"/>
</dbReference>
<evidence type="ECO:0000256" key="1">
    <source>
        <dbReference type="ARBA" id="ARBA00022670"/>
    </source>
</evidence>
<dbReference type="GO" id="GO:0007340">
    <property type="term" value="P:acrosome reaction"/>
    <property type="evidence" value="ECO:0007669"/>
    <property type="project" value="TreeGrafter"/>
</dbReference>
<evidence type="ECO:0000313" key="7">
    <source>
        <dbReference type="EMBL" id="NXV74191.1"/>
    </source>
</evidence>
<dbReference type="EMBL" id="VZUJ01063014">
    <property type="protein sequence ID" value="NXV74191.1"/>
    <property type="molecule type" value="Genomic_DNA"/>
</dbReference>
<evidence type="ECO:0000256" key="2">
    <source>
        <dbReference type="ARBA" id="ARBA00022801"/>
    </source>
</evidence>
<dbReference type="PROSITE" id="PS50240">
    <property type="entry name" value="TRYPSIN_DOM"/>
    <property type="match status" value="1"/>
</dbReference>
<dbReference type="InterPro" id="IPR018114">
    <property type="entry name" value="TRYPSIN_HIS"/>
</dbReference>
<feature type="non-terminal residue" evidence="6">
    <location>
        <position position="140"/>
    </location>
</feature>
<dbReference type="AlphaFoldDB" id="A0A7L3W461"/>
<dbReference type="InterPro" id="IPR043504">
    <property type="entry name" value="Peptidase_S1_PA_chymotrypsin"/>
</dbReference>
<dbReference type="InterPro" id="IPR009003">
    <property type="entry name" value="Peptidase_S1_PA"/>
</dbReference>
<evidence type="ECO:0000256" key="3">
    <source>
        <dbReference type="ARBA" id="ARBA00022825"/>
    </source>
</evidence>
<feature type="non-terminal residue" evidence="6">
    <location>
        <position position="1"/>
    </location>
</feature>
<dbReference type="EMBL" id="VZUJ01024481">
    <property type="protein sequence ID" value="NXV71340.1"/>
    <property type="molecule type" value="Genomic_DNA"/>
</dbReference>
<dbReference type="Pfam" id="PF00089">
    <property type="entry name" value="Trypsin"/>
    <property type="match status" value="1"/>
</dbReference>
<keyword evidence="1" id="KW-0645">Protease</keyword>
<dbReference type="PRINTS" id="PR00722">
    <property type="entry name" value="CHYMOTRYPSIN"/>
</dbReference>
<organism evidence="6 8">
    <name type="scientific">Atlantisia rogersi</name>
    <name type="common">Inaccessible Island rail</name>
    <dbReference type="NCBI Taxonomy" id="2478892"/>
    <lineage>
        <taxon>Eukaryota</taxon>
        <taxon>Metazoa</taxon>
        <taxon>Chordata</taxon>
        <taxon>Craniata</taxon>
        <taxon>Vertebrata</taxon>
        <taxon>Euteleostomi</taxon>
        <taxon>Archelosauria</taxon>
        <taxon>Archosauria</taxon>
        <taxon>Dinosauria</taxon>
        <taxon>Saurischia</taxon>
        <taxon>Theropoda</taxon>
        <taxon>Coelurosauria</taxon>
        <taxon>Aves</taxon>
        <taxon>Neognathae</taxon>
        <taxon>Neoaves</taxon>
        <taxon>Gruiformes</taxon>
        <taxon>Rallidae</taxon>
        <taxon>Atlantisia</taxon>
    </lineage>
</organism>
<dbReference type="Proteomes" id="UP000518911">
    <property type="component" value="Unassembled WGS sequence"/>
</dbReference>
<dbReference type="InterPro" id="IPR001314">
    <property type="entry name" value="Peptidase_S1A"/>
</dbReference>
<dbReference type="OrthoDB" id="6339452at2759"/>
<protein>
    <submittedName>
        <fullName evidence="6">ACRO protein</fullName>
    </submittedName>
</protein>
<dbReference type="SUPFAM" id="SSF50494">
    <property type="entry name" value="Trypsin-like serine proteases"/>
    <property type="match status" value="1"/>
</dbReference>
<sequence>MASDRAMTRVVGGRNAQPGAWPWMVSIQRPSHRHVCGGSLISPQWVLTAAHCFLYASHITKWRLLIGATRLSRPGPQAQVRYIRRLLTHKEYSSHTQSNDIALVEMDQPVQCSNYTQLACLPDASLNVSELTTCYVSGWG</sequence>
<accession>A0A7L3W461</accession>
<dbReference type="SMART" id="SM00020">
    <property type="entry name" value="Tryp_SPc"/>
    <property type="match status" value="1"/>
</dbReference>
<evidence type="ECO:0000256" key="4">
    <source>
        <dbReference type="ARBA" id="ARBA00023157"/>
    </source>
</evidence>
<name>A0A7L3W461_9GRUI</name>